<dbReference type="SUPFAM" id="SSF52833">
    <property type="entry name" value="Thioredoxin-like"/>
    <property type="match status" value="1"/>
</dbReference>
<dbReference type="Pfam" id="PF13417">
    <property type="entry name" value="GST_N_3"/>
    <property type="match status" value="1"/>
</dbReference>
<feature type="domain" description="GST N-terminal" evidence="1">
    <location>
        <begin position="46"/>
        <end position="127"/>
    </location>
</feature>
<gene>
    <name evidence="2" type="ORF">CSSPTR1EN2_LOCUS16558</name>
</gene>
<dbReference type="PROSITE" id="PS50404">
    <property type="entry name" value="GST_NTER"/>
    <property type="match status" value="1"/>
</dbReference>
<evidence type="ECO:0000313" key="3">
    <source>
        <dbReference type="Proteomes" id="UP001497512"/>
    </source>
</evidence>
<proteinExistence type="predicted"/>
<sequence>MGVCFCKLFSTGKRYKDEPLNPKASAAVVPACISPPHKDDGATKRGRVQLIGDILCPFTLRVRIALQHKGVCVDPTWLTPSDLISCNLEGGICPKGKLPVLQHGTHKLNGSTDSMLEYIEDMFSDPTLLLKRAVGKTLLERAPSPITVMIVLQHRSILWQLDRLVQLADVLALAKAGLREGDLKRRVSTQMQSLWKGYGCLLELMQEHAQMEERVVFPSLEVAAEGMSEAVLGDHARDLPVMNGIHADMKGVMVMEQGSSDHLEALLALALRLHTLQAYSVEHYHEEERELLPMLQGAGIGSKQQRELVAESLAVMEASHAHLLPFLFQGLCPHEIHQYLSMMQSSSEEKNELFARVLQVMNLANEEFEAVQDIVQERVAALATIA</sequence>
<accession>A0ABP0UK51</accession>
<evidence type="ECO:0000259" key="1">
    <source>
        <dbReference type="PROSITE" id="PS50404"/>
    </source>
</evidence>
<dbReference type="CDD" id="cd12108">
    <property type="entry name" value="Hr-like"/>
    <property type="match status" value="1"/>
</dbReference>
<dbReference type="InterPro" id="IPR036249">
    <property type="entry name" value="Thioredoxin-like_sf"/>
</dbReference>
<name>A0ABP0UK51_9BRYO</name>
<dbReference type="Gene3D" id="3.40.30.10">
    <property type="entry name" value="Glutaredoxin"/>
    <property type="match status" value="1"/>
</dbReference>
<dbReference type="CDD" id="cd00570">
    <property type="entry name" value="GST_N_family"/>
    <property type="match status" value="1"/>
</dbReference>
<dbReference type="EMBL" id="OZ019896">
    <property type="protein sequence ID" value="CAK9222939.1"/>
    <property type="molecule type" value="Genomic_DNA"/>
</dbReference>
<evidence type="ECO:0000313" key="2">
    <source>
        <dbReference type="EMBL" id="CAK9222939.1"/>
    </source>
</evidence>
<dbReference type="InterPro" id="IPR004045">
    <property type="entry name" value="Glutathione_S-Trfase_N"/>
</dbReference>
<keyword evidence="3" id="KW-1185">Reference proteome</keyword>
<dbReference type="PANTHER" id="PTHR35739:SF1">
    <property type="entry name" value="OS01G0861700 PROTEIN"/>
    <property type="match status" value="1"/>
</dbReference>
<dbReference type="Proteomes" id="UP001497512">
    <property type="component" value="Chromosome 4"/>
</dbReference>
<dbReference type="InterPro" id="IPR012312">
    <property type="entry name" value="Hemerythrin-like"/>
</dbReference>
<dbReference type="Pfam" id="PF01814">
    <property type="entry name" value="Hemerythrin"/>
    <property type="match status" value="1"/>
</dbReference>
<reference evidence="2" key="1">
    <citation type="submission" date="2024-02" db="EMBL/GenBank/DDBJ databases">
        <authorList>
            <consortium name="ELIXIR-Norway"/>
            <consortium name="Elixir Norway"/>
        </authorList>
    </citation>
    <scope>NUCLEOTIDE SEQUENCE</scope>
</reference>
<organism evidence="2 3">
    <name type="scientific">Sphagnum troendelagicum</name>
    <dbReference type="NCBI Taxonomy" id="128251"/>
    <lineage>
        <taxon>Eukaryota</taxon>
        <taxon>Viridiplantae</taxon>
        <taxon>Streptophyta</taxon>
        <taxon>Embryophyta</taxon>
        <taxon>Bryophyta</taxon>
        <taxon>Sphagnophytina</taxon>
        <taxon>Sphagnopsida</taxon>
        <taxon>Sphagnales</taxon>
        <taxon>Sphagnaceae</taxon>
        <taxon>Sphagnum</taxon>
    </lineage>
</organism>
<protein>
    <recommendedName>
        <fullName evidence="1">GST N-terminal domain-containing protein</fullName>
    </recommendedName>
</protein>
<dbReference type="Gene3D" id="1.20.120.520">
    <property type="entry name" value="nmb1532 protein domain like"/>
    <property type="match status" value="1"/>
</dbReference>
<dbReference type="PANTHER" id="PTHR35739">
    <property type="entry name" value="OS01G0861700 PROTEIN"/>
    <property type="match status" value="1"/>
</dbReference>